<dbReference type="InterPro" id="IPR000160">
    <property type="entry name" value="GGDEF_dom"/>
</dbReference>
<dbReference type="InterPro" id="IPR043128">
    <property type="entry name" value="Rev_trsase/Diguanyl_cyclase"/>
</dbReference>
<feature type="transmembrane region" description="Helical" evidence="3">
    <location>
        <begin position="149"/>
        <end position="169"/>
    </location>
</feature>
<dbReference type="OrthoDB" id="9812260at2"/>
<dbReference type="Gene3D" id="3.30.70.270">
    <property type="match status" value="1"/>
</dbReference>
<dbReference type="SMART" id="SM00267">
    <property type="entry name" value="GGDEF"/>
    <property type="match status" value="1"/>
</dbReference>
<dbReference type="GO" id="GO:0052621">
    <property type="term" value="F:diguanylate cyclase activity"/>
    <property type="evidence" value="ECO:0007669"/>
    <property type="project" value="UniProtKB-EC"/>
</dbReference>
<feature type="transmembrane region" description="Helical" evidence="3">
    <location>
        <begin position="32"/>
        <end position="50"/>
    </location>
</feature>
<evidence type="ECO:0000256" key="1">
    <source>
        <dbReference type="ARBA" id="ARBA00012528"/>
    </source>
</evidence>
<reference evidence="5 6" key="1">
    <citation type="journal article" date="2015" name="Antonie Van Leeuwenhoek">
        <title>Oricola cellulosilytica gen. nov., sp. nov., a cellulose-degrading bacterium of the family Phyllobacteriaceae isolated from surface seashore water, and emended descriptions of Mesorhizobium loti and Phyllobacterium myrsinacearum.</title>
        <authorList>
            <person name="Hameed A."/>
            <person name="Shahina M."/>
            <person name="Lai W.A."/>
            <person name="Lin S.Y."/>
            <person name="Young L.S."/>
            <person name="Liu Y.C."/>
            <person name="Hsu Y.H."/>
            <person name="Young C.C."/>
        </authorList>
    </citation>
    <scope>NUCLEOTIDE SEQUENCE [LARGE SCALE GENOMIC DNA]</scope>
    <source>
        <strain evidence="5 6">KCTC 52183</strain>
    </source>
</reference>
<comment type="caution">
    <text evidence="5">The sequence shown here is derived from an EMBL/GenBank/DDBJ whole genome shotgun (WGS) entry which is preliminary data.</text>
</comment>
<feature type="transmembrane region" description="Helical" evidence="3">
    <location>
        <begin position="189"/>
        <end position="211"/>
    </location>
</feature>
<comment type="catalytic activity">
    <reaction evidence="2">
        <text>2 GTP = 3',3'-c-di-GMP + 2 diphosphate</text>
        <dbReference type="Rhea" id="RHEA:24898"/>
        <dbReference type="ChEBI" id="CHEBI:33019"/>
        <dbReference type="ChEBI" id="CHEBI:37565"/>
        <dbReference type="ChEBI" id="CHEBI:58805"/>
        <dbReference type="EC" id="2.7.7.65"/>
    </reaction>
</comment>
<feature type="transmembrane region" description="Helical" evidence="3">
    <location>
        <begin position="6"/>
        <end position="25"/>
    </location>
</feature>
<proteinExistence type="predicted"/>
<keyword evidence="3" id="KW-0472">Membrane</keyword>
<dbReference type="SUPFAM" id="SSF55073">
    <property type="entry name" value="Nucleotide cyclase"/>
    <property type="match status" value="1"/>
</dbReference>
<keyword evidence="3" id="KW-0812">Transmembrane</keyword>
<keyword evidence="3" id="KW-1133">Transmembrane helix</keyword>
<dbReference type="EMBL" id="SJST01000001">
    <property type="protein sequence ID" value="TCD15920.1"/>
    <property type="molecule type" value="Genomic_DNA"/>
</dbReference>
<evidence type="ECO:0000313" key="6">
    <source>
        <dbReference type="Proteomes" id="UP000291301"/>
    </source>
</evidence>
<dbReference type="FunFam" id="3.30.70.270:FF:000001">
    <property type="entry name" value="Diguanylate cyclase domain protein"/>
    <property type="match status" value="1"/>
</dbReference>
<feature type="domain" description="GGDEF" evidence="4">
    <location>
        <begin position="251"/>
        <end position="382"/>
    </location>
</feature>
<protein>
    <recommendedName>
        <fullName evidence="1">diguanylate cyclase</fullName>
        <ecNumber evidence="1">2.7.7.65</ecNumber>
    </recommendedName>
</protein>
<feature type="transmembrane region" description="Helical" evidence="3">
    <location>
        <begin position="95"/>
        <end position="111"/>
    </location>
</feature>
<accession>A0A4R0PH44</accession>
<keyword evidence="6" id="KW-1185">Reference proteome</keyword>
<gene>
    <name evidence="5" type="ORF">E0D97_00315</name>
</gene>
<sequence length="394" mass="43244">MSGQSFFQLVGPLIFLVFAFGFAILWRSFSELRSAGFFAASFLFRAFGFLADFSRPVLQPNLAILATLGFYSMAGVAFCVGVFRLYSVPFPGKRFAAFMIAAGSAVLWFRFADDNLALRIALVHGTAAVILLYLPIALHRRMTRPVDRFLQFLLAANGTQFIVRTAVTLSLEGGGLTLSSLPDSLTATAFRLAISVSTVVLAATLFAIYAIEVVNRLTTHGETDPLTRLLNRRGFDARTDEISRRLKTGGPGHWMLIADIDGFKSINDTHGHDVGDRIITHFARILAGTARERDVVVRWGGDEFVVIIANSDLRTARLFAEAVRLVFEQAEHSGMAGHRVTASFGIAQWQEGEAVRDVYKRADAALYEAKSHGRNCARTAPFNITPTPMKEVGT</sequence>
<dbReference type="PANTHER" id="PTHR45138:SF9">
    <property type="entry name" value="DIGUANYLATE CYCLASE DGCM-RELATED"/>
    <property type="match status" value="1"/>
</dbReference>
<name>A0A4R0PH44_9HYPH</name>
<evidence type="ECO:0000313" key="5">
    <source>
        <dbReference type="EMBL" id="TCD15920.1"/>
    </source>
</evidence>
<dbReference type="Proteomes" id="UP000291301">
    <property type="component" value="Unassembled WGS sequence"/>
</dbReference>
<dbReference type="RefSeq" id="WP_131564306.1">
    <property type="nucleotide sequence ID" value="NZ_JAINFK010000001.1"/>
</dbReference>
<dbReference type="PANTHER" id="PTHR45138">
    <property type="entry name" value="REGULATORY COMPONENTS OF SENSORY TRANSDUCTION SYSTEM"/>
    <property type="match status" value="1"/>
</dbReference>
<dbReference type="NCBIfam" id="TIGR00254">
    <property type="entry name" value="GGDEF"/>
    <property type="match status" value="1"/>
</dbReference>
<dbReference type="AlphaFoldDB" id="A0A4R0PH44"/>
<evidence type="ECO:0000256" key="2">
    <source>
        <dbReference type="ARBA" id="ARBA00034247"/>
    </source>
</evidence>
<organism evidence="5 6">
    <name type="scientific">Oricola cellulosilytica</name>
    <dbReference type="NCBI Taxonomy" id="1429082"/>
    <lineage>
        <taxon>Bacteria</taxon>
        <taxon>Pseudomonadati</taxon>
        <taxon>Pseudomonadota</taxon>
        <taxon>Alphaproteobacteria</taxon>
        <taxon>Hyphomicrobiales</taxon>
        <taxon>Ahrensiaceae</taxon>
        <taxon>Oricola</taxon>
    </lineage>
</organism>
<evidence type="ECO:0000259" key="4">
    <source>
        <dbReference type="PROSITE" id="PS50887"/>
    </source>
</evidence>
<evidence type="ECO:0000256" key="3">
    <source>
        <dbReference type="SAM" id="Phobius"/>
    </source>
</evidence>
<dbReference type="PROSITE" id="PS50887">
    <property type="entry name" value="GGDEF"/>
    <property type="match status" value="1"/>
</dbReference>
<dbReference type="Pfam" id="PF00990">
    <property type="entry name" value="GGDEF"/>
    <property type="match status" value="1"/>
</dbReference>
<dbReference type="InterPro" id="IPR029787">
    <property type="entry name" value="Nucleotide_cyclase"/>
</dbReference>
<feature type="transmembrane region" description="Helical" evidence="3">
    <location>
        <begin position="62"/>
        <end position="83"/>
    </location>
</feature>
<feature type="transmembrane region" description="Helical" evidence="3">
    <location>
        <begin position="117"/>
        <end position="137"/>
    </location>
</feature>
<dbReference type="CDD" id="cd01949">
    <property type="entry name" value="GGDEF"/>
    <property type="match status" value="1"/>
</dbReference>
<dbReference type="EC" id="2.7.7.65" evidence="1"/>
<dbReference type="InterPro" id="IPR050469">
    <property type="entry name" value="Diguanylate_Cyclase"/>
</dbReference>